<dbReference type="EMBL" id="QTJW01000015">
    <property type="protein sequence ID" value="RGD68614.1"/>
    <property type="molecule type" value="Genomic_DNA"/>
</dbReference>
<reference evidence="1 2" key="1">
    <citation type="submission" date="2018-08" db="EMBL/GenBank/DDBJ databases">
        <title>A genome reference for cultivated species of the human gut microbiota.</title>
        <authorList>
            <person name="Zou Y."/>
            <person name="Xue W."/>
            <person name="Luo G."/>
        </authorList>
    </citation>
    <scope>NUCLEOTIDE SEQUENCE [LARGE SCALE GENOMIC DNA]</scope>
    <source>
        <strain evidence="1 2">AF19-13AC</strain>
    </source>
</reference>
<organism evidence="1 2">
    <name type="scientific">Hungatella hathewayi</name>
    <dbReference type="NCBI Taxonomy" id="154046"/>
    <lineage>
        <taxon>Bacteria</taxon>
        <taxon>Bacillati</taxon>
        <taxon>Bacillota</taxon>
        <taxon>Clostridia</taxon>
        <taxon>Lachnospirales</taxon>
        <taxon>Lachnospiraceae</taxon>
        <taxon>Hungatella</taxon>
    </lineage>
</organism>
<dbReference type="Proteomes" id="UP000261023">
    <property type="component" value="Unassembled WGS sequence"/>
</dbReference>
<dbReference type="RefSeq" id="WP_029466173.1">
    <property type="nucleotide sequence ID" value="NZ_QTJW01000015.1"/>
</dbReference>
<comment type="caution">
    <text evidence="1">The sequence shown here is derived from an EMBL/GenBank/DDBJ whole genome shotgun (WGS) entry which is preliminary data.</text>
</comment>
<dbReference type="AlphaFoldDB" id="A0A3E3DH73"/>
<evidence type="ECO:0000313" key="2">
    <source>
        <dbReference type="Proteomes" id="UP000261023"/>
    </source>
</evidence>
<gene>
    <name evidence="1" type="ORF">DWX31_21015</name>
</gene>
<proteinExistence type="predicted"/>
<dbReference type="OrthoDB" id="1029638at2"/>
<name>A0A3E3DH73_9FIRM</name>
<protein>
    <submittedName>
        <fullName evidence="1">Uncharacterized protein</fullName>
    </submittedName>
</protein>
<evidence type="ECO:0000313" key="1">
    <source>
        <dbReference type="EMBL" id="RGD68614.1"/>
    </source>
</evidence>
<accession>A0A3E3DH73</accession>
<sequence>MKLCALNSNGFIMHYLISGPKVDTFIDHTPDDNQLRYEKYLRSIITQKQDHIPEHTVKLGEKSGLGLPWQYYYNYENWFVDLSTFYSELTKVALDSCTQLYAERDMEVKAIIWSYSSVDIWCNEEHVCSMAPPVYKPIRRQNMILKLKKGVNPLYIRLQTLGVRDTRTLFGIQITEGADEIHVCLPDSVHTDPVIECAEWLSAAYIKDEAVHFPSPAPVGTMLGYDSQTPDFSKAKTKVVRHGIRAVVKEKLEAGRPYIVVECNAQGQKLSRNMENISQILPNKSKCLSFEENKMEIFKRTAAVESLSRGGKFGFSISNILARQATGLTTPKDRELFLETLSQIEKRFDCSDFLVCGLIRYLNNYELDEKLKNKVKNVLLHYRFWMDQEGSDAMCFWSENHSLMFYVSAMNAGMLYPDEYFTRAHMTGNELYEAGKKRVEQWLEDVEEHGFEEFLSTVYMCVTFAGLLNAIDYTPKEISDRAVKVTDRLLGMLAMHTYKGSIIAPMGRVYRQVIYPFLQGAQALMNLVNPEVPYSYGEGWLAFYATSRYQIPDGLAEKMKESVSLEYETGNALIRLEKTAHHCMTSVQSPRQDKGFKRWTNLTLIEETNLIDKKTHEYTKSLNERFHGTTCFEPGVYGYQQHMWSAALDSETEVFTNHPGGTCDSSQMRPGYWFGNGVMPAIRQKSGILGVVYVIPEEHPIHFTHAFWPGVKFEKTISETHWLFGEKAGGYLALWCNKPMKVHQDQIFDCEYRSYGDEIAYCCIVSGGGNWETFVKRCKEISPVYDTEKKMLKAGDLEVIYEKHSDITQYI</sequence>